<dbReference type="SUPFAM" id="SSF54637">
    <property type="entry name" value="Thioesterase/thiol ester dehydrase-isomerase"/>
    <property type="match status" value="2"/>
</dbReference>
<dbReference type="EMBL" id="KB203660">
    <property type="protein sequence ID" value="ESO83559.1"/>
    <property type="molecule type" value="Genomic_DNA"/>
</dbReference>
<dbReference type="InterPro" id="IPR029069">
    <property type="entry name" value="HotDog_dom_sf"/>
</dbReference>
<dbReference type="Proteomes" id="UP000030746">
    <property type="component" value="Unassembled WGS sequence"/>
</dbReference>
<dbReference type="GeneID" id="20241099"/>
<reference evidence="1 2" key="1">
    <citation type="journal article" date="2013" name="Nature">
        <title>Insights into bilaterian evolution from three spiralian genomes.</title>
        <authorList>
            <person name="Simakov O."/>
            <person name="Marletaz F."/>
            <person name="Cho S.J."/>
            <person name="Edsinger-Gonzales E."/>
            <person name="Havlak P."/>
            <person name="Hellsten U."/>
            <person name="Kuo D.H."/>
            <person name="Larsson T."/>
            <person name="Lv J."/>
            <person name="Arendt D."/>
            <person name="Savage R."/>
            <person name="Osoegawa K."/>
            <person name="de Jong P."/>
            <person name="Grimwood J."/>
            <person name="Chapman J.A."/>
            <person name="Shapiro H."/>
            <person name="Aerts A."/>
            <person name="Otillar R.P."/>
            <person name="Terry A.Y."/>
            <person name="Boore J.L."/>
            <person name="Grigoriev I.V."/>
            <person name="Lindberg D.R."/>
            <person name="Seaver E.C."/>
            <person name="Weisblat D.A."/>
            <person name="Putnam N.H."/>
            <person name="Rokhsar D.S."/>
        </authorList>
    </citation>
    <scope>NUCLEOTIDE SEQUENCE [LARGE SCALE GENOMIC DNA]</scope>
</reference>
<accession>V4B527</accession>
<evidence type="ECO:0008006" key="3">
    <source>
        <dbReference type="Google" id="ProtNLM"/>
    </source>
</evidence>
<evidence type="ECO:0000313" key="1">
    <source>
        <dbReference type="EMBL" id="ESO83559.1"/>
    </source>
</evidence>
<dbReference type="HOGENOM" id="CLU_084011_0_0_1"/>
<sequence>MAHQLKNSYTREFLAPNLVQVEVPGGFPYEAFDGEAHIKPWSVLTLVESGRAFTFNRSESDPNHSFLDLGYLYNVGMGFIGSGSTIFNKNLYNTELRKSPLTLTKKLLYAGNSSVNLLTQVLHPDLTEPLVECQVQTILVSRETRKPVQLPDWWREKYQKYSQKEAALNWRLNQKRPNNLTSYSLTIQPSDCDPYFHVNWSNYLKFCCDGLLGSNLKSSGLTVLKQPQIKIANFTFLKECNAGEQLSVIFWTEGKELCFEIENQDKDVVYQAHLEVH</sequence>
<dbReference type="OMA" id="RICHQAY"/>
<keyword evidence="2" id="KW-1185">Reference proteome</keyword>
<dbReference type="PANTHER" id="PTHR34487:SF1">
    <property type="entry name" value="ACYL-ACP THIOESTERASE"/>
    <property type="match status" value="1"/>
</dbReference>
<dbReference type="RefSeq" id="XP_009065814.1">
    <property type="nucleotide sequence ID" value="XM_009067566.1"/>
</dbReference>
<dbReference type="OrthoDB" id="6121932at2759"/>
<proteinExistence type="predicted"/>
<gene>
    <name evidence="1" type="ORF">LOTGIDRAFT_169253</name>
</gene>
<dbReference type="Gene3D" id="3.10.129.10">
    <property type="entry name" value="Hotdog Thioesterase"/>
    <property type="match status" value="2"/>
</dbReference>
<evidence type="ECO:0000313" key="2">
    <source>
        <dbReference type="Proteomes" id="UP000030746"/>
    </source>
</evidence>
<dbReference type="PANTHER" id="PTHR34487">
    <property type="entry name" value="ACYL-ACP THIOESTERASE"/>
    <property type="match status" value="1"/>
</dbReference>
<dbReference type="CTD" id="20241099"/>
<dbReference type="KEGG" id="lgi:LOTGIDRAFT_169253"/>
<name>V4B527_LOTGI</name>
<protein>
    <recommendedName>
        <fullName evidence="3">Thioesterase domain-containing protein</fullName>
    </recommendedName>
</protein>
<organism evidence="1 2">
    <name type="scientific">Lottia gigantea</name>
    <name type="common">Giant owl limpet</name>
    <dbReference type="NCBI Taxonomy" id="225164"/>
    <lineage>
        <taxon>Eukaryota</taxon>
        <taxon>Metazoa</taxon>
        <taxon>Spiralia</taxon>
        <taxon>Lophotrochozoa</taxon>
        <taxon>Mollusca</taxon>
        <taxon>Gastropoda</taxon>
        <taxon>Patellogastropoda</taxon>
        <taxon>Lottioidea</taxon>
        <taxon>Lottiidae</taxon>
        <taxon>Lottia</taxon>
    </lineage>
</organism>
<dbReference type="AlphaFoldDB" id="V4B527"/>